<accession>A0A0W8DLJ5</accession>
<comment type="caution">
    <text evidence="8">The sequence shown here is derived from an EMBL/GenBank/DDBJ whole genome shotgun (WGS) entry which is preliminary data.</text>
</comment>
<feature type="region of interest" description="Disordered" evidence="5">
    <location>
        <begin position="904"/>
        <end position="929"/>
    </location>
</feature>
<dbReference type="InterPro" id="IPR005612">
    <property type="entry name" value="CCAAT-binding_factor"/>
</dbReference>
<feature type="compositionally biased region" description="Basic residues" evidence="5">
    <location>
        <begin position="920"/>
        <end position="929"/>
    </location>
</feature>
<keyword evidence="4" id="KW-0539">Nucleus</keyword>
<evidence type="ECO:0000256" key="3">
    <source>
        <dbReference type="ARBA" id="ARBA00023054"/>
    </source>
</evidence>
<dbReference type="EMBL" id="LNFP01000122">
    <property type="protein sequence ID" value="KUF97254.1"/>
    <property type="molecule type" value="Genomic_DNA"/>
</dbReference>
<sequence>MVATKGKKRKAAPGGASGSKSKQSKTQTKGRGSSNKKNGTKKPQQSTRHADRDEDEDVEIDEEDVAFYEDNEEFTSFLANMDTKALKKSLYPKSDKKASPKPVKEQDEKDEMPLEKLEARPRKAAWATDKQEVLKDKLPVKFMDGSVRSNKLLAEKEEKPKVVEEEEESEEEEKEQEENDEEMDSDVSDMEFEEITDADASAPTETPKPELSPVDLKRQRELRLVTKKVEIAQLCESILEDPEESFKKNKEHPQQLSKIQQLQELCRDPDAIVQRLSLPLEKLEARPRKAAWATDKQEVLKDKLPVKFMDGSVRSNKLLAEKEEKPKVVEEEEESEEEEKEQEENDEEMDSDVSDMEFEEITDADAPKPELSPVDLKRQRELRLVTKKVEIAQLCESILEDPEESFKKNKEHPQQLSKIQQLQELCRDPDAIVQRLSLMSQLSVFLDILPDYRIRLQKNDLSAEEKGKQNHGRPMKKKVQQMQDYEAALLNNYQKFLKYCAELVTTGLKGKRPEQMVTMTARERRDVLLAETGVRCLAQLLEKKYAFNFHLNLVIALVPMADSQFPSVREQACASFESVFKSDKTCVCSYEIVQQISSYVKQKQHRVQPFIIRTLLVMPLEVTMEQGEAARKKAKSDRKKRRRQQAEGDTIAAVSRRLRLLWTALPAVLEGLAKFSFLINLDIMIDLLKVLKVVLREEDVLPLPAALQAVLTGMRALQGPGGQELMVDDKEFVDILYRLLHRFAEGEAGSDSSCFTTLLQCVEAVFLRRKEIVVERVASFVKRLLLVAQHLPPHQALAILSLLRALFHRYSKLQQLLESDVDRVASGEYRADIDDPDFANPFSSACWELALLTHHVHPKLSSYALGTAQLAPTLPNEHAQALMDAYDPYAGATFTFKPKVPVPPSNPLHKKIASENNKNDRKKSRQRRARQFFVRDPLASLDEQYRKQNASSFFQKCLELDEQRTDDKLLVFKK</sequence>
<evidence type="ECO:0000313" key="9">
    <source>
        <dbReference type="Proteomes" id="UP000054636"/>
    </source>
</evidence>
<feature type="compositionally biased region" description="Acidic residues" evidence="5">
    <location>
        <begin position="53"/>
        <end position="65"/>
    </location>
</feature>
<feature type="region of interest" description="Disordered" evidence="5">
    <location>
        <begin position="1"/>
        <end position="65"/>
    </location>
</feature>
<dbReference type="Pfam" id="PF03914">
    <property type="entry name" value="CBF"/>
    <property type="match status" value="1"/>
</dbReference>
<name>A0A0W8DLJ5_PHYNI</name>
<dbReference type="InterPro" id="IPR016024">
    <property type="entry name" value="ARM-type_fold"/>
</dbReference>
<feature type="compositionally biased region" description="Basic residues" evidence="5">
    <location>
        <begin position="632"/>
        <end position="643"/>
    </location>
</feature>
<dbReference type="Proteomes" id="UP000054636">
    <property type="component" value="Unassembled WGS sequence"/>
</dbReference>
<feature type="compositionally biased region" description="Acidic residues" evidence="5">
    <location>
        <begin position="164"/>
        <end position="197"/>
    </location>
</feature>
<feature type="region of interest" description="Disordered" evidence="5">
    <location>
        <begin position="88"/>
        <end position="130"/>
    </location>
</feature>
<reference evidence="8 9" key="1">
    <citation type="submission" date="2015-11" db="EMBL/GenBank/DDBJ databases">
        <title>Genomes and virulence difference between two physiological races of Phytophthora nicotianae.</title>
        <authorList>
            <person name="Liu H."/>
            <person name="Ma X."/>
            <person name="Yu H."/>
            <person name="Fang D."/>
            <person name="Li Y."/>
            <person name="Wang X."/>
            <person name="Wang W."/>
            <person name="Dong Y."/>
            <person name="Xiao B."/>
        </authorList>
    </citation>
    <scope>NUCLEOTIDE SEQUENCE [LARGE SCALE GENOMIC DNA]</scope>
    <source>
        <strain evidence="9">race 1</strain>
    </source>
</reference>
<dbReference type="InterPro" id="IPR011501">
    <property type="entry name" value="Noc3_N"/>
</dbReference>
<evidence type="ECO:0000259" key="7">
    <source>
        <dbReference type="Pfam" id="PF07540"/>
    </source>
</evidence>
<feature type="compositionally biased region" description="Polar residues" evidence="5">
    <location>
        <begin position="32"/>
        <end position="47"/>
    </location>
</feature>
<feature type="region of interest" description="Disordered" evidence="5">
    <location>
        <begin position="146"/>
        <end position="217"/>
    </location>
</feature>
<dbReference type="Pfam" id="PF07540">
    <property type="entry name" value="NOC3p"/>
    <property type="match status" value="1"/>
</dbReference>
<feature type="compositionally biased region" description="Basic residues" evidence="5">
    <location>
        <begin position="1"/>
        <end position="11"/>
    </location>
</feature>
<dbReference type="GO" id="GO:0005730">
    <property type="term" value="C:nucleolus"/>
    <property type="evidence" value="ECO:0007669"/>
    <property type="project" value="UniProtKB-SubCell"/>
</dbReference>
<feature type="region of interest" description="Disordered" evidence="5">
    <location>
        <begin position="315"/>
        <end position="354"/>
    </location>
</feature>
<dbReference type="SUPFAM" id="SSF48371">
    <property type="entry name" value="ARM repeat"/>
    <property type="match status" value="1"/>
</dbReference>
<dbReference type="AlphaFoldDB" id="A0A0W8DLJ5"/>
<feature type="compositionally biased region" description="Acidic residues" evidence="5">
    <location>
        <begin position="330"/>
        <end position="354"/>
    </location>
</feature>
<gene>
    <name evidence="8" type="ORF">AM588_10011363</name>
</gene>
<feature type="compositionally biased region" description="Low complexity" evidence="5">
    <location>
        <begin position="12"/>
        <end position="31"/>
    </location>
</feature>
<dbReference type="GO" id="GO:0006270">
    <property type="term" value="P:DNA replication initiation"/>
    <property type="evidence" value="ECO:0007669"/>
    <property type="project" value="TreeGrafter"/>
</dbReference>
<feature type="region of interest" description="Disordered" evidence="5">
    <location>
        <begin position="628"/>
        <end position="648"/>
    </location>
</feature>
<evidence type="ECO:0000256" key="4">
    <source>
        <dbReference type="ARBA" id="ARBA00023242"/>
    </source>
</evidence>
<comment type="similarity">
    <text evidence="2">Belongs to the CBF/MAK21 family.</text>
</comment>
<dbReference type="GO" id="GO:0003682">
    <property type="term" value="F:chromatin binding"/>
    <property type="evidence" value="ECO:0007669"/>
    <property type="project" value="TreeGrafter"/>
</dbReference>
<evidence type="ECO:0000256" key="1">
    <source>
        <dbReference type="ARBA" id="ARBA00004604"/>
    </source>
</evidence>
<evidence type="ECO:0000256" key="2">
    <source>
        <dbReference type="ARBA" id="ARBA00007797"/>
    </source>
</evidence>
<keyword evidence="3" id="KW-0175">Coiled coil</keyword>
<feature type="compositionally biased region" description="Basic and acidic residues" evidence="5">
    <location>
        <begin position="319"/>
        <end position="329"/>
    </location>
</feature>
<proteinExistence type="inferred from homology"/>
<dbReference type="PANTHER" id="PTHR14428">
    <property type="entry name" value="NUCLEOLAR COMPLEX PROTEIN 3"/>
    <property type="match status" value="1"/>
</dbReference>
<evidence type="ECO:0000256" key="5">
    <source>
        <dbReference type="SAM" id="MobiDB-lite"/>
    </source>
</evidence>
<feature type="domain" description="Nucleolar complex-associated protein 3 N-terminal" evidence="7">
    <location>
        <begin position="387"/>
        <end position="496"/>
    </location>
</feature>
<dbReference type="InterPro" id="IPR016903">
    <property type="entry name" value="Nucleolar_cplx-assoc_3"/>
</dbReference>
<dbReference type="PANTHER" id="PTHR14428:SF5">
    <property type="entry name" value="NUCLEOLAR COMPLEX PROTEIN 3 HOMOLOG"/>
    <property type="match status" value="1"/>
</dbReference>
<organism evidence="8 9">
    <name type="scientific">Phytophthora nicotianae</name>
    <name type="common">Potato buckeye rot agent</name>
    <name type="synonym">Phytophthora parasitica</name>
    <dbReference type="NCBI Taxonomy" id="4792"/>
    <lineage>
        <taxon>Eukaryota</taxon>
        <taxon>Sar</taxon>
        <taxon>Stramenopiles</taxon>
        <taxon>Oomycota</taxon>
        <taxon>Peronosporomycetes</taxon>
        <taxon>Peronosporales</taxon>
        <taxon>Peronosporaceae</taxon>
        <taxon>Phytophthora</taxon>
    </lineage>
</organism>
<feature type="compositionally biased region" description="Basic and acidic residues" evidence="5">
    <location>
        <begin position="153"/>
        <end position="163"/>
    </location>
</feature>
<feature type="domain" description="CCAAT-binding factor" evidence="6">
    <location>
        <begin position="727"/>
        <end position="864"/>
    </location>
</feature>
<protein>
    <submittedName>
        <fullName evidence="8">TOM1 protein 2</fullName>
    </submittedName>
</protein>
<evidence type="ECO:0000313" key="8">
    <source>
        <dbReference type="EMBL" id="KUF97254.1"/>
    </source>
</evidence>
<feature type="compositionally biased region" description="Basic and acidic residues" evidence="5">
    <location>
        <begin position="93"/>
        <end position="121"/>
    </location>
</feature>
<evidence type="ECO:0000259" key="6">
    <source>
        <dbReference type="Pfam" id="PF03914"/>
    </source>
</evidence>
<comment type="subcellular location">
    <subcellularLocation>
        <location evidence="1">Nucleus</location>
        <location evidence="1">Nucleolus</location>
    </subcellularLocation>
</comment>